<comment type="caution">
    <text evidence="2">The sequence shown here is derived from an EMBL/GenBank/DDBJ whole genome shotgun (WGS) entry which is preliminary data.</text>
</comment>
<keyword evidence="3" id="KW-1185">Reference proteome</keyword>
<protein>
    <recommendedName>
        <fullName evidence="1">Calcineurin-like phosphoesterase domain-containing protein</fullName>
    </recommendedName>
</protein>
<dbReference type="AlphaFoldDB" id="A3TY50"/>
<gene>
    <name evidence="2" type="ORF">OB2597_13108</name>
</gene>
<sequence length="264" mass="28695">MQMVLKKLKSLFAGTPNNPRVLTAPQNAGETILAPDRPFCAIGDVHGRIDLLDPLYRRIRAEYGADIPVIFLGDNVDRGPDTASVLEMIHDLARTDPSANISLMGNHETMMLEFIDDPAGQGARWLTFGGVETLQSYGIAVPARRPDAEDAMEAADRLESAMSAGLQDWLRGLPAVWSTGNVHCVHAAMDPAVPPDRQKPRVMINGHPEFLTRARSDGATVVHGHTVMAEAAIWEGRISLDTGAYYSGRLSAAHIDRDTCTFLS</sequence>
<evidence type="ECO:0000313" key="3">
    <source>
        <dbReference type="Proteomes" id="UP000004318"/>
    </source>
</evidence>
<dbReference type="HOGENOM" id="CLU_023125_4_1_5"/>
<dbReference type="Pfam" id="PF00149">
    <property type="entry name" value="Metallophos"/>
    <property type="match status" value="1"/>
</dbReference>
<dbReference type="SUPFAM" id="SSF56300">
    <property type="entry name" value="Metallo-dependent phosphatases"/>
    <property type="match status" value="1"/>
</dbReference>
<dbReference type="PANTHER" id="PTHR42850">
    <property type="entry name" value="METALLOPHOSPHOESTERASE"/>
    <property type="match status" value="1"/>
</dbReference>
<evidence type="ECO:0000259" key="1">
    <source>
        <dbReference type="Pfam" id="PF00149"/>
    </source>
</evidence>
<dbReference type="GO" id="GO:0110154">
    <property type="term" value="P:RNA decapping"/>
    <property type="evidence" value="ECO:0007669"/>
    <property type="project" value="TreeGrafter"/>
</dbReference>
<evidence type="ECO:0000313" key="2">
    <source>
        <dbReference type="EMBL" id="EAQ03084.1"/>
    </source>
</evidence>
<dbReference type="GO" id="GO:0008803">
    <property type="term" value="F:bis(5'-nucleosyl)-tetraphosphatase (symmetrical) activity"/>
    <property type="evidence" value="ECO:0007669"/>
    <property type="project" value="TreeGrafter"/>
</dbReference>
<dbReference type="STRING" id="252305.OB2597_13108"/>
<dbReference type="InterPro" id="IPR029052">
    <property type="entry name" value="Metallo-depent_PP-like"/>
</dbReference>
<dbReference type="InterPro" id="IPR004843">
    <property type="entry name" value="Calcineurin-like_PHP"/>
</dbReference>
<dbReference type="GO" id="GO:0005737">
    <property type="term" value="C:cytoplasm"/>
    <property type="evidence" value="ECO:0007669"/>
    <property type="project" value="TreeGrafter"/>
</dbReference>
<feature type="domain" description="Calcineurin-like phosphoesterase" evidence="1">
    <location>
        <begin position="38"/>
        <end position="188"/>
    </location>
</feature>
<accession>A3TY50</accession>
<reference evidence="2 3" key="1">
    <citation type="journal article" date="2010" name="J. Bacteriol.">
        <title>Genome sequences of Oceanicola granulosus HTCC2516(T) and Oceanicola batsensis HTCC2597(TDelta).</title>
        <authorList>
            <person name="Thrash J.C."/>
            <person name="Cho J.C."/>
            <person name="Vergin K.L."/>
            <person name="Giovannoni S.J."/>
        </authorList>
    </citation>
    <scope>NUCLEOTIDE SEQUENCE [LARGE SCALE GENOMIC DNA]</scope>
    <source>
        <strain evidence="3">ATCC BAA-863 / DSM 15984 / KCTC 12145 / HTCC2597</strain>
    </source>
</reference>
<organism evidence="2 3">
    <name type="scientific">Pseudooceanicola batsensis (strain ATCC BAA-863 / DSM 15984 / KCTC 12145 / HTCC2597)</name>
    <name type="common">Oceanicola batsensis</name>
    <dbReference type="NCBI Taxonomy" id="252305"/>
    <lineage>
        <taxon>Bacteria</taxon>
        <taxon>Pseudomonadati</taxon>
        <taxon>Pseudomonadota</taxon>
        <taxon>Alphaproteobacteria</taxon>
        <taxon>Rhodobacterales</taxon>
        <taxon>Paracoccaceae</taxon>
        <taxon>Pseudooceanicola</taxon>
    </lineage>
</organism>
<dbReference type="eggNOG" id="COG0639">
    <property type="taxonomic scope" value="Bacteria"/>
</dbReference>
<name>A3TY50_PSEBH</name>
<dbReference type="InterPro" id="IPR050126">
    <property type="entry name" value="Ap4A_hydrolase"/>
</dbReference>
<dbReference type="Proteomes" id="UP000004318">
    <property type="component" value="Unassembled WGS sequence"/>
</dbReference>
<dbReference type="GO" id="GO:0016791">
    <property type="term" value="F:phosphatase activity"/>
    <property type="evidence" value="ECO:0007669"/>
    <property type="project" value="TreeGrafter"/>
</dbReference>
<dbReference type="Gene3D" id="3.60.21.10">
    <property type="match status" value="1"/>
</dbReference>
<dbReference type="PANTHER" id="PTHR42850:SF4">
    <property type="entry name" value="ZINC-DEPENDENT ENDOPOLYPHOSPHATASE"/>
    <property type="match status" value="1"/>
</dbReference>
<dbReference type="EMBL" id="AAMO01000005">
    <property type="protein sequence ID" value="EAQ03084.1"/>
    <property type="molecule type" value="Genomic_DNA"/>
</dbReference>
<proteinExistence type="predicted"/>